<sequence>MSLPNHLSDVADIVRLSEYRSAKTKSATSFTAKVSFACAKVRAVYNPARDGLRYYSLLFQLDLWIKASQHARIKELNSTIYKKALLAVLKWLTEDVLNASKPNVTPNLSTTPPIGQNIDDIYSLIHILGKFLERHSTMGSGVLVMLTVLVRFARKRNAKEDAESESEIDQDIQVGNKRKAPHGTVVRTTEAIDDVSTNKDSDGGVCVPSNPSLMNNRRTTRSRAKSNTFAVAETEPPNIDNNIDNSIEHKLKRLKTEETTDSDIIYDETELLKTEETTDSDSIYTEETTDSDSIEHLKIEETTDGEREDIIILSDEKKYETCHICKIQLSTVRRMNTRFDVLLAHVTQKHLGHPGVALLSKYMCNYCGLLFSTEIALNLHASKSDCLRPSDTSKWEVYTSQESHAPPTKWSCPTCPTRVTARSAKYKYTTWIERLWHHLGRKHGHRLIVSCSDCPGTTLESIEAMIEHRKNHGIAQYVSHGKPLNFSV</sequence>
<accession>A0AAN8MTQ4</accession>
<comment type="caution">
    <text evidence="2">The sequence shown here is derived from an EMBL/GenBank/DDBJ whole genome shotgun (WGS) entry which is preliminary data.</text>
</comment>
<feature type="region of interest" description="Disordered" evidence="1">
    <location>
        <begin position="195"/>
        <end position="228"/>
    </location>
</feature>
<reference evidence="2 3" key="1">
    <citation type="submission" date="2019-10" db="EMBL/GenBank/DDBJ databases">
        <authorList>
            <person name="Palmer J.M."/>
        </authorList>
    </citation>
    <scope>NUCLEOTIDE SEQUENCE [LARGE SCALE GENOMIC DNA]</scope>
    <source>
        <strain evidence="2 3">TWF718</strain>
    </source>
</reference>
<evidence type="ECO:0000256" key="1">
    <source>
        <dbReference type="SAM" id="MobiDB-lite"/>
    </source>
</evidence>
<keyword evidence="3" id="KW-1185">Reference proteome</keyword>
<dbReference type="Proteomes" id="UP001313282">
    <property type="component" value="Unassembled WGS sequence"/>
</dbReference>
<organism evidence="2 3">
    <name type="scientific">Orbilia javanica</name>
    <dbReference type="NCBI Taxonomy" id="47235"/>
    <lineage>
        <taxon>Eukaryota</taxon>
        <taxon>Fungi</taxon>
        <taxon>Dikarya</taxon>
        <taxon>Ascomycota</taxon>
        <taxon>Pezizomycotina</taxon>
        <taxon>Orbiliomycetes</taxon>
        <taxon>Orbiliales</taxon>
        <taxon>Orbiliaceae</taxon>
        <taxon>Orbilia</taxon>
    </lineage>
</organism>
<evidence type="ECO:0000313" key="3">
    <source>
        <dbReference type="Proteomes" id="UP001313282"/>
    </source>
</evidence>
<dbReference type="EMBL" id="JAVHNR010000007">
    <property type="protein sequence ID" value="KAK6336891.1"/>
    <property type="molecule type" value="Genomic_DNA"/>
</dbReference>
<dbReference type="AlphaFoldDB" id="A0AAN8MTQ4"/>
<proteinExistence type="predicted"/>
<protein>
    <submittedName>
        <fullName evidence="2">Uncharacterized protein</fullName>
    </submittedName>
</protein>
<gene>
    <name evidence="2" type="ORF">TWF718_009679</name>
</gene>
<evidence type="ECO:0000313" key="2">
    <source>
        <dbReference type="EMBL" id="KAK6336891.1"/>
    </source>
</evidence>
<name>A0AAN8MTQ4_9PEZI</name>